<dbReference type="CDD" id="cd00130">
    <property type="entry name" value="PAS"/>
    <property type="match status" value="3"/>
</dbReference>
<feature type="domain" description="PAS" evidence="2">
    <location>
        <begin position="608"/>
        <end position="656"/>
    </location>
</feature>
<dbReference type="SMART" id="SM00065">
    <property type="entry name" value="GAF"/>
    <property type="match status" value="2"/>
</dbReference>
<dbReference type="InterPro" id="IPR052155">
    <property type="entry name" value="Biofilm_reg_signaling"/>
</dbReference>
<dbReference type="Gene3D" id="3.30.70.270">
    <property type="match status" value="1"/>
</dbReference>
<feature type="domain" description="PAC" evidence="3">
    <location>
        <begin position="684"/>
        <end position="736"/>
    </location>
</feature>
<dbReference type="EMBL" id="JAAGSC010000041">
    <property type="protein sequence ID" value="NDY95983.1"/>
    <property type="molecule type" value="Genomic_DNA"/>
</dbReference>
<evidence type="ECO:0000313" key="7">
    <source>
        <dbReference type="Proteomes" id="UP000484885"/>
    </source>
</evidence>
<dbReference type="InterPro" id="IPR003018">
    <property type="entry name" value="GAF"/>
</dbReference>
<dbReference type="PROSITE" id="PS50112">
    <property type="entry name" value="PAS"/>
    <property type="match status" value="2"/>
</dbReference>
<proteinExistence type="predicted"/>
<dbReference type="CDD" id="cd01949">
    <property type="entry name" value="GGDEF"/>
    <property type="match status" value="1"/>
</dbReference>
<dbReference type="SMART" id="SM00091">
    <property type="entry name" value="PAS"/>
    <property type="match status" value="3"/>
</dbReference>
<feature type="domain" description="GGDEF" evidence="5">
    <location>
        <begin position="768"/>
        <end position="902"/>
    </location>
</feature>
<protein>
    <submittedName>
        <fullName evidence="6">EAL domain-containing protein</fullName>
    </submittedName>
</protein>
<sequence length="1292" mass="144461">MSSSDRATLLSQVAEALVTAGPESIDALIEQALARTGRLLEVDRCSLFLFSERSTELELTHGWEAKGVPALPLKSMSSVPAAKLFPRTMEALLTGRALPISDTRRPDKVIQDEGERLLQLGIRAILLVPMFAGERPVGLIGIDRASAVRDWSGDESTLLDNLGQFLTHALLRVRAEQTLRQVKERYQALTEKSQSILFEVGRDGRYNFVSSNAEAITSYRADELVGRSFRDFLHPEDLPDLLAKFRTAMTDSAALPVLEYRVIHGDESVHWHRAVLVPLRDECGSIRGVVGTALDITDLKELESHLRGEAALTALLVRMATHYINLPIRDFESAIARSLRELGQFVGADRAYVFRYDREAGVASNTHEWCAAGITPQIEELRAVPLDQISDFAALHQRGEPIHIAEVSSWPHEGTREILAAQHVQSLVSVPLMLDGECLGFVGFDYVRAPRDYSGNEIHLLTVFAQMLVNMRVRGKIERQLADERRRLGEIIDGTDAGTWEWNLETGEMRFNHRWAEMLGVASVEDLPPTSSDWAHHVHPDDARVGMENLIGHLKGLQPNLETEIRVRRADGSWLWILVRGRASHREADGRARLISGIAIDIQQRKQAEAELRKAASVFTHSGEGILITDLDNRIVEINEGFTRITGYPREEILGRKPSVLSSGRHDEGFYSAMWRDLLADGYWSGEIWNRRRDGTEYAQRLTISTVRDDDGKPSHYVGLFADITAQKNYQRELERMAHYDSLTGLPNRILLGDRLSQAMSQARRNGQQIAVAYIDLDNFKSINDRHGHRAGDQVLRAVAQLFCEVLRETDTVARPGGDEFVAILTGLGAETQLDRLLQRLLHKLDPPIVLDEVGVKVSLSIGVTLYPQVGEPEADQLLRQADQAMFEAKRKGRNNVCYFDTELERSAQQRRLDQIRLRQALADDEFALYYQPQVDLQTGRVQGVEALIRWIHPDRGLLAPAAFLPMIEDPALAVELGQWVIERALQDNEHWRRGGLDLDIAVNVDAADLLAQDFTGRLQRILADHPDFPVRRLMLEVVETSMLEDISQATAITRACQGLGVAFALDDFGTGFSSLSHLKHLPLQQLKIDRSFVSDMMSDADDLAIVEAVINLGQVFSLDVLAEGVESDEHVEALMQLGCRLAQGYRIARPMPANEICGWVEGWKLPESWRRVRPLLRENRPLLFAEADLRCRLKRLEAAVGSLSTQCPLIPQPTPPSGLENWLATHGQAPAVEGLMDIVSALIVREEALLDLCRAGRQVDAEAELARFAEPASRLIERLRGLRSQDPGTEA</sequence>
<dbReference type="PROSITE" id="PS50113">
    <property type="entry name" value="PAC"/>
    <property type="match status" value="3"/>
</dbReference>
<evidence type="ECO:0000259" key="5">
    <source>
        <dbReference type="PROSITE" id="PS50887"/>
    </source>
</evidence>
<dbReference type="InterPro" id="IPR001633">
    <property type="entry name" value="EAL_dom"/>
</dbReference>
<dbReference type="NCBIfam" id="TIGR00229">
    <property type="entry name" value="sensory_box"/>
    <property type="match status" value="3"/>
</dbReference>
<keyword evidence="7" id="KW-1185">Reference proteome</keyword>
<dbReference type="InterPro" id="IPR000700">
    <property type="entry name" value="PAS-assoc_C"/>
</dbReference>
<name>A0A845UVX3_9GAMM</name>
<dbReference type="PROSITE" id="PS50883">
    <property type="entry name" value="EAL"/>
    <property type="match status" value="1"/>
</dbReference>
<dbReference type="InterPro" id="IPR000160">
    <property type="entry name" value="GGDEF_dom"/>
</dbReference>
<dbReference type="InterPro" id="IPR035965">
    <property type="entry name" value="PAS-like_dom_sf"/>
</dbReference>
<evidence type="ECO:0000313" key="6">
    <source>
        <dbReference type="EMBL" id="NDY95983.1"/>
    </source>
</evidence>
<evidence type="ECO:0000259" key="3">
    <source>
        <dbReference type="PROSITE" id="PS50113"/>
    </source>
</evidence>
<dbReference type="SMART" id="SM00086">
    <property type="entry name" value="PAC"/>
    <property type="match status" value="3"/>
</dbReference>
<dbReference type="Pfam" id="PF01590">
    <property type="entry name" value="GAF"/>
    <property type="match status" value="2"/>
</dbReference>
<dbReference type="InterPro" id="IPR035919">
    <property type="entry name" value="EAL_sf"/>
</dbReference>
<dbReference type="InterPro" id="IPR013655">
    <property type="entry name" value="PAS_fold_3"/>
</dbReference>
<dbReference type="NCBIfam" id="TIGR00254">
    <property type="entry name" value="GGDEF"/>
    <property type="match status" value="1"/>
</dbReference>
<dbReference type="PROSITE" id="PS50887">
    <property type="entry name" value="GGDEF"/>
    <property type="match status" value="1"/>
</dbReference>
<evidence type="ECO:0000256" key="1">
    <source>
        <dbReference type="ARBA" id="ARBA00001946"/>
    </source>
</evidence>
<dbReference type="SMART" id="SM00267">
    <property type="entry name" value="GGDEF"/>
    <property type="match status" value="1"/>
</dbReference>
<dbReference type="InterPro" id="IPR001610">
    <property type="entry name" value="PAC"/>
</dbReference>
<dbReference type="InterPro" id="IPR029787">
    <property type="entry name" value="Nucleotide_cyclase"/>
</dbReference>
<feature type="domain" description="PAC" evidence="3">
    <location>
        <begin position="561"/>
        <end position="614"/>
    </location>
</feature>
<dbReference type="PANTHER" id="PTHR44757">
    <property type="entry name" value="DIGUANYLATE CYCLASE DGCP"/>
    <property type="match status" value="1"/>
</dbReference>
<dbReference type="PANTHER" id="PTHR44757:SF2">
    <property type="entry name" value="BIOFILM ARCHITECTURE MAINTENANCE PROTEIN MBAA"/>
    <property type="match status" value="1"/>
</dbReference>
<organism evidence="6 7">
    <name type="scientific">Wenzhouxiangella limi</name>
    <dbReference type="NCBI Taxonomy" id="2707351"/>
    <lineage>
        <taxon>Bacteria</taxon>
        <taxon>Pseudomonadati</taxon>
        <taxon>Pseudomonadota</taxon>
        <taxon>Gammaproteobacteria</taxon>
        <taxon>Chromatiales</taxon>
        <taxon>Wenzhouxiangellaceae</taxon>
        <taxon>Wenzhouxiangella</taxon>
    </lineage>
</organism>
<feature type="domain" description="EAL" evidence="4">
    <location>
        <begin position="911"/>
        <end position="1165"/>
    </location>
</feature>
<dbReference type="CDD" id="cd01948">
    <property type="entry name" value="EAL"/>
    <property type="match status" value="1"/>
</dbReference>
<dbReference type="SUPFAM" id="SSF55781">
    <property type="entry name" value="GAF domain-like"/>
    <property type="match status" value="2"/>
</dbReference>
<feature type="domain" description="PAS" evidence="2">
    <location>
        <begin position="182"/>
        <end position="252"/>
    </location>
</feature>
<gene>
    <name evidence="6" type="ORF">G3I74_09595</name>
</gene>
<dbReference type="InterPro" id="IPR000014">
    <property type="entry name" value="PAS"/>
</dbReference>
<dbReference type="InterPro" id="IPR013656">
    <property type="entry name" value="PAS_4"/>
</dbReference>
<dbReference type="FunFam" id="3.30.70.270:FF:000001">
    <property type="entry name" value="Diguanylate cyclase domain protein"/>
    <property type="match status" value="1"/>
</dbReference>
<evidence type="ECO:0000259" key="4">
    <source>
        <dbReference type="PROSITE" id="PS50883"/>
    </source>
</evidence>
<dbReference type="Gene3D" id="3.30.450.20">
    <property type="entry name" value="PAS domain"/>
    <property type="match status" value="3"/>
</dbReference>
<dbReference type="Pfam" id="PF00563">
    <property type="entry name" value="EAL"/>
    <property type="match status" value="1"/>
</dbReference>
<dbReference type="Pfam" id="PF08448">
    <property type="entry name" value="PAS_4"/>
    <property type="match status" value="1"/>
</dbReference>
<dbReference type="SUPFAM" id="SSF55785">
    <property type="entry name" value="PYP-like sensor domain (PAS domain)"/>
    <property type="match status" value="3"/>
</dbReference>
<dbReference type="Proteomes" id="UP000484885">
    <property type="component" value="Unassembled WGS sequence"/>
</dbReference>
<dbReference type="InterPro" id="IPR043128">
    <property type="entry name" value="Rev_trsase/Diguanyl_cyclase"/>
</dbReference>
<dbReference type="Gene3D" id="3.30.450.40">
    <property type="match status" value="2"/>
</dbReference>
<dbReference type="SUPFAM" id="SSF141868">
    <property type="entry name" value="EAL domain-like"/>
    <property type="match status" value="1"/>
</dbReference>
<dbReference type="SMART" id="SM00052">
    <property type="entry name" value="EAL"/>
    <property type="match status" value="1"/>
</dbReference>
<dbReference type="GO" id="GO:0003824">
    <property type="term" value="F:catalytic activity"/>
    <property type="evidence" value="ECO:0007669"/>
    <property type="project" value="UniProtKB-ARBA"/>
</dbReference>
<reference evidence="6 7" key="1">
    <citation type="submission" date="2020-02" db="EMBL/GenBank/DDBJ databases">
        <authorList>
            <person name="Zhang X.-Y."/>
        </authorList>
    </citation>
    <scope>NUCLEOTIDE SEQUENCE [LARGE SCALE GENOMIC DNA]</scope>
    <source>
        <strain evidence="6 7">C33</strain>
    </source>
</reference>
<comment type="caution">
    <text evidence="6">The sequence shown here is derived from an EMBL/GenBank/DDBJ whole genome shotgun (WGS) entry which is preliminary data.</text>
</comment>
<dbReference type="Pfam" id="PF13426">
    <property type="entry name" value="PAS_9"/>
    <property type="match status" value="1"/>
</dbReference>
<dbReference type="RefSeq" id="WP_164211373.1">
    <property type="nucleotide sequence ID" value="NZ_JAAGSC010000041.1"/>
</dbReference>
<feature type="domain" description="PAC" evidence="3">
    <location>
        <begin position="256"/>
        <end position="308"/>
    </location>
</feature>
<dbReference type="Pfam" id="PF00990">
    <property type="entry name" value="GGDEF"/>
    <property type="match status" value="1"/>
</dbReference>
<evidence type="ECO:0000259" key="2">
    <source>
        <dbReference type="PROSITE" id="PS50112"/>
    </source>
</evidence>
<dbReference type="Gene3D" id="3.20.20.450">
    <property type="entry name" value="EAL domain"/>
    <property type="match status" value="1"/>
</dbReference>
<accession>A0A845UVX3</accession>
<dbReference type="Pfam" id="PF08447">
    <property type="entry name" value="PAS_3"/>
    <property type="match status" value="1"/>
</dbReference>
<comment type="cofactor">
    <cofactor evidence="1">
        <name>Mg(2+)</name>
        <dbReference type="ChEBI" id="CHEBI:18420"/>
    </cofactor>
</comment>
<dbReference type="SUPFAM" id="SSF55073">
    <property type="entry name" value="Nucleotide cyclase"/>
    <property type="match status" value="1"/>
</dbReference>
<dbReference type="InterPro" id="IPR029016">
    <property type="entry name" value="GAF-like_dom_sf"/>
</dbReference>